<evidence type="ECO:0000259" key="3">
    <source>
        <dbReference type="Pfam" id="PF00326"/>
    </source>
</evidence>
<dbReference type="Pfam" id="PF00930">
    <property type="entry name" value="DPPIV_N"/>
    <property type="match status" value="1"/>
</dbReference>
<dbReference type="Pfam" id="PF07676">
    <property type="entry name" value="PD40"/>
    <property type="match status" value="1"/>
</dbReference>
<dbReference type="GO" id="GO:0008239">
    <property type="term" value="F:dipeptidyl-peptidase activity"/>
    <property type="evidence" value="ECO:0007669"/>
    <property type="project" value="TreeGrafter"/>
</dbReference>
<dbReference type="KEGG" id="sfy:GFH48_15495"/>
<dbReference type="Proteomes" id="UP000326179">
    <property type="component" value="Chromosome"/>
</dbReference>
<evidence type="ECO:0000256" key="1">
    <source>
        <dbReference type="ARBA" id="ARBA00022670"/>
    </source>
</evidence>
<accession>A0A5Q0LBP7</accession>
<dbReference type="PANTHER" id="PTHR11731">
    <property type="entry name" value="PROTEASE FAMILY S9B,C DIPEPTIDYL-PEPTIDASE IV-RELATED"/>
    <property type="match status" value="1"/>
</dbReference>
<evidence type="ECO:0000313" key="5">
    <source>
        <dbReference type="EMBL" id="QFZ74475.1"/>
    </source>
</evidence>
<dbReference type="RefSeq" id="WP_153288797.1">
    <property type="nucleotide sequence ID" value="NZ_CP045643.1"/>
</dbReference>
<keyword evidence="6" id="KW-1185">Reference proteome</keyword>
<dbReference type="EMBL" id="CP045643">
    <property type="protein sequence ID" value="QFZ74475.1"/>
    <property type="molecule type" value="Genomic_DNA"/>
</dbReference>
<evidence type="ECO:0000259" key="4">
    <source>
        <dbReference type="Pfam" id="PF00930"/>
    </source>
</evidence>
<protein>
    <submittedName>
        <fullName evidence="5">Prolyl oligopeptidase family serine peptidase</fullName>
    </submittedName>
</protein>
<keyword evidence="1" id="KW-0645">Protease</keyword>
<dbReference type="InterPro" id="IPR029058">
    <property type="entry name" value="AB_hydrolase_fold"/>
</dbReference>
<dbReference type="InterPro" id="IPR002469">
    <property type="entry name" value="Peptidase_S9B_N"/>
</dbReference>
<dbReference type="Gene3D" id="3.40.50.1820">
    <property type="entry name" value="alpha/beta hydrolase"/>
    <property type="match status" value="1"/>
</dbReference>
<dbReference type="Pfam" id="PF00326">
    <property type="entry name" value="Peptidase_S9"/>
    <property type="match status" value="1"/>
</dbReference>
<dbReference type="SUPFAM" id="SSF82171">
    <property type="entry name" value="DPP6 N-terminal domain-like"/>
    <property type="match status" value="1"/>
</dbReference>
<dbReference type="InterPro" id="IPR011659">
    <property type="entry name" value="WD40"/>
</dbReference>
<keyword evidence="2" id="KW-0378">Hydrolase</keyword>
<dbReference type="PRINTS" id="PR00862">
    <property type="entry name" value="PROLIGOPTASE"/>
</dbReference>
<dbReference type="GO" id="GO:0006508">
    <property type="term" value="P:proteolysis"/>
    <property type="evidence" value="ECO:0007669"/>
    <property type="project" value="UniProtKB-KW"/>
</dbReference>
<dbReference type="InterPro" id="IPR002471">
    <property type="entry name" value="Pept_S9_AS"/>
</dbReference>
<dbReference type="InterPro" id="IPR001375">
    <property type="entry name" value="Peptidase_S9_cat"/>
</dbReference>
<name>A0A5Q0LBP7_9ACTN</name>
<feature type="domain" description="Peptidase S9 prolyl oligopeptidase catalytic" evidence="3">
    <location>
        <begin position="506"/>
        <end position="708"/>
    </location>
</feature>
<dbReference type="SUPFAM" id="SSF53474">
    <property type="entry name" value="alpha/beta-Hydrolases"/>
    <property type="match status" value="1"/>
</dbReference>
<dbReference type="Gene3D" id="2.140.10.30">
    <property type="entry name" value="Dipeptidylpeptidase IV, N-terminal domain"/>
    <property type="match status" value="1"/>
</dbReference>
<gene>
    <name evidence="5" type="ORF">GFH48_15495</name>
</gene>
<evidence type="ECO:0000256" key="2">
    <source>
        <dbReference type="ARBA" id="ARBA00022801"/>
    </source>
</evidence>
<reference evidence="5 6" key="1">
    <citation type="submission" date="2019-10" db="EMBL/GenBank/DDBJ databases">
        <title>A novel species.</title>
        <authorList>
            <person name="Gao J."/>
        </authorList>
    </citation>
    <scope>NUCLEOTIDE SEQUENCE [LARGE SCALE GENOMIC DNA]</scope>
    <source>
        <strain evidence="5 6">QMT-28</strain>
    </source>
</reference>
<dbReference type="InterPro" id="IPR050278">
    <property type="entry name" value="Serine_Prot_S9B/DPPIV"/>
</dbReference>
<sequence length="709" mass="76525">MTTEPPSFPRRYARTQRFTLGAPRAFTVSPDGSRVVFLRSPSGTDRANQLWVLDVADGQERVAADPAALLGGAGEHLSAAERARRERSREGGAGVVGYATDNAVEVASFALSGRLFTAELRAGTARELRVPGPVIDPRPSPDGRLVAYVSKGALRVVGAEGEDDRALARRDPGTDPETVSYGMAEFIAAEEMDRSRGFWWSPESDRLLVARVDDAPVRRWWISDPAQPEHAPQQVAYPSAGTDNADVRLFVITLDGTRTEVAWNRAQYPYLAHVHWSAAGAPLILVQARDQRSQLFLAVDPETGKTRMVHADEDRQWLDLFHGVPCWSPTGQLVRIVDEGGARVLAFGERPLTGPQLHVRAVLDVSDDDVLVAASAGAAAASPETGEVHVYRVNELGVERLSQEPGVHSAVRSGRVTVLVSAVPGEPGTQVQVLREGKRAAIVTSYAEHPGMSPRVTLTEGGARKIPCALLMPTDYDGESPLPVLMDPYGGPHGPRVLAAHNAHLTSQWFADQGFAVIVADGRGTPGRSPAWEKAVRDDFTLTLDDQIDALHGLAERYPLDLSRVAIRGWSFGGWLAGLAVLRRPDVFHAGIAGAPVTDWRLYDTHYTERYLGDPATAGQAYAKSSLITEEGLSAPAEPHRPLMIVHGLADDNVVVAHALRLSSALLAAGRPHEVLPLSGVTHMTPQEQVAENLLLLQVDFLKRSLGMG</sequence>
<dbReference type="AlphaFoldDB" id="A0A5Q0LBP7"/>
<evidence type="ECO:0000313" key="6">
    <source>
        <dbReference type="Proteomes" id="UP000326179"/>
    </source>
</evidence>
<dbReference type="GO" id="GO:0004252">
    <property type="term" value="F:serine-type endopeptidase activity"/>
    <property type="evidence" value="ECO:0007669"/>
    <property type="project" value="InterPro"/>
</dbReference>
<feature type="domain" description="Dipeptidylpeptidase IV N-terminal" evidence="4">
    <location>
        <begin position="111"/>
        <end position="415"/>
    </location>
</feature>
<proteinExistence type="predicted"/>
<dbReference type="PANTHER" id="PTHR11731:SF193">
    <property type="entry name" value="DIPEPTIDYL PEPTIDASE 9"/>
    <property type="match status" value="1"/>
</dbReference>
<organism evidence="5 6">
    <name type="scientific">Streptomyces fagopyri</name>
    <dbReference type="NCBI Taxonomy" id="2662397"/>
    <lineage>
        <taxon>Bacteria</taxon>
        <taxon>Bacillati</taxon>
        <taxon>Actinomycetota</taxon>
        <taxon>Actinomycetes</taxon>
        <taxon>Kitasatosporales</taxon>
        <taxon>Streptomycetaceae</taxon>
        <taxon>Streptomyces</taxon>
    </lineage>
</organism>
<dbReference type="PROSITE" id="PS00708">
    <property type="entry name" value="PRO_ENDOPEP_SER"/>
    <property type="match status" value="1"/>
</dbReference>
<dbReference type="InterPro" id="IPR002470">
    <property type="entry name" value="Peptidase_S9A"/>
</dbReference>